<gene>
    <name evidence="2" type="ORF">E4099_10305</name>
</gene>
<protein>
    <submittedName>
        <fullName evidence="2">Uma2 family endonuclease</fullName>
    </submittedName>
</protein>
<feature type="domain" description="Putative restriction endonuclease" evidence="1">
    <location>
        <begin position="51"/>
        <end position="168"/>
    </location>
</feature>
<dbReference type="PANTHER" id="PTHR35400">
    <property type="entry name" value="SLR1083 PROTEIN"/>
    <property type="match status" value="1"/>
</dbReference>
<dbReference type="CDD" id="cd06260">
    <property type="entry name" value="DUF820-like"/>
    <property type="match status" value="1"/>
</dbReference>
<dbReference type="SUPFAM" id="SSF52980">
    <property type="entry name" value="Restriction endonuclease-like"/>
    <property type="match status" value="1"/>
</dbReference>
<accession>A0A4Z0H8U1</accession>
<dbReference type="InterPro" id="IPR008538">
    <property type="entry name" value="Uma2"/>
</dbReference>
<dbReference type="GO" id="GO:0004519">
    <property type="term" value="F:endonuclease activity"/>
    <property type="evidence" value="ECO:0007669"/>
    <property type="project" value="UniProtKB-KW"/>
</dbReference>
<keyword evidence="2" id="KW-0540">Nuclease</keyword>
<keyword evidence="2" id="KW-0378">Hydrolase</keyword>
<dbReference type="Proteomes" id="UP000297948">
    <property type="component" value="Unassembled WGS sequence"/>
</dbReference>
<reference evidence="2 3" key="1">
    <citation type="submission" date="2019-03" db="EMBL/GenBank/DDBJ databases">
        <authorList>
            <person name="Gonzalez-Pimentel J.L."/>
        </authorList>
    </citation>
    <scope>NUCLEOTIDE SEQUENCE [LARGE SCALE GENOMIC DNA]</scope>
    <source>
        <strain evidence="2 3">JCM 31289</strain>
    </source>
</reference>
<sequence length="217" mass="24518">MAVPSLSDTAPGIRPRIQRMGVAMTAERLGWGEPPVEGWTYEQAKKLDLPYEFELVDGAIVVRGMTNQWHDMVRNGIFVALWNAVVPPYRAEAERCMMVDECNTPKPDVLVFDKRDLDAFTLECVPVAKAILAVEVVSHGSRSDDRFRKPGVYAEAGIPYFWRVERGQDDLPEVHEFWLHPEAGVYAPSPDRPTHVGTLKTDMPYPVEIDLRTLVEL</sequence>
<dbReference type="InterPro" id="IPR011335">
    <property type="entry name" value="Restrct_endonuc-II-like"/>
</dbReference>
<organism evidence="2 3">
    <name type="scientific">Streptomyces palmae</name>
    <dbReference type="NCBI Taxonomy" id="1701085"/>
    <lineage>
        <taxon>Bacteria</taxon>
        <taxon>Bacillati</taxon>
        <taxon>Actinomycetota</taxon>
        <taxon>Actinomycetes</taxon>
        <taxon>Kitasatosporales</taxon>
        <taxon>Streptomycetaceae</taxon>
        <taxon>Streptomyces</taxon>
    </lineage>
</organism>
<dbReference type="Gene3D" id="3.90.1570.10">
    <property type="entry name" value="tt1808, chain A"/>
    <property type="match status" value="1"/>
</dbReference>
<comment type="caution">
    <text evidence="2">The sequence shown here is derived from an EMBL/GenBank/DDBJ whole genome shotgun (WGS) entry which is preliminary data.</text>
</comment>
<proteinExistence type="predicted"/>
<keyword evidence="3" id="KW-1185">Reference proteome</keyword>
<dbReference type="OrthoDB" id="5524117at2"/>
<dbReference type="Pfam" id="PF05685">
    <property type="entry name" value="Uma2"/>
    <property type="match status" value="1"/>
</dbReference>
<evidence type="ECO:0000259" key="1">
    <source>
        <dbReference type="Pfam" id="PF05685"/>
    </source>
</evidence>
<dbReference type="AlphaFoldDB" id="A0A4Z0H8U1"/>
<dbReference type="InterPro" id="IPR012296">
    <property type="entry name" value="Nuclease_put_TT1808"/>
</dbReference>
<evidence type="ECO:0000313" key="3">
    <source>
        <dbReference type="Proteomes" id="UP000297948"/>
    </source>
</evidence>
<keyword evidence="2" id="KW-0255">Endonuclease</keyword>
<evidence type="ECO:0000313" key="2">
    <source>
        <dbReference type="EMBL" id="TGB13278.1"/>
    </source>
</evidence>
<name>A0A4Z0H8U1_9ACTN</name>
<dbReference type="PANTHER" id="PTHR35400:SF3">
    <property type="entry name" value="SLL1072 PROTEIN"/>
    <property type="match status" value="1"/>
</dbReference>
<dbReference type="EMBL" id="SRID01000067">
    <property type="protein sequence ID" value="TGB13278.1"/>
    <property type="molecule type" value="Genomic_DNA"/>
</dbReference>